<dbReference type="EMBL" id="FNNQ01000003">
    <property type="protein sequence ID" value="SDW39431.1"/>
    <property type="molecule type" value="Genomic_DNA"/>
</dbReference>
<dbReference type="AlphaFoldDB" id="A0A1H2T6D3"/>
<dbReference type="Proteomes" id="UP000198534">
    <property type="component" value="Unassembled WGS sequence"/>
</dbReference>
<sequence>MIEGIVTDQEGNPLAQASVVPQSKAKPPVAVPEKTVYTDKKGKFVWNLKPGPYELSVFKDGYKKATRKIELSGKHMKLSTTIVLKKFTTKSHQ</sequence>
<dbReference type="RefSeq" id="WP_177167884.1">
    <property type="nucleotide sequence ID" value="NZ_FNNQ01000003.1"/>
</dbReference>
<keyword evidence="2" id="KW-0645">Protease</keyword>
<accession>A0A1H2T6D3</accession>
<keyword evidence="2" id="KW-0378">Hydrolase</keyword>
<keyword evidence="3" id="KW-1185">Reference proteome</keyword>
<evidence type="ECO:0000313" key="2">
    <source>
        <dbReference type="EMBL" id="SDW39431.1"/>
    </source>
</evidence>
<organism evidence="2 3">
    <name type="scientific">Marininema mesophilum</name>
    <dbReference type="NCBI Taxonomy" id="1048340"/>
    <lineage>
        <taxon>Bacteria</taxon>
        <taxon>Bacillati</taxon>
        <taxon>Bacillota</taxon>
        <taxon>Bacilli</taxon>
        <taxon>Bacillales</taxon>
        <taxon>Thermoactinomycetaceae</taxon>
        <taxon>Marininema</taxon>
    </lineage>
</organism>
<reference evidence="2 3" key="1">
    <citation type="submission" date="2016-10" db="EMBL/GenBank/DDBJ databases">
        <authorList>
            <person name="de Groot N.N."/>
        </authorList>
    </citation>
    <scope>NUCLEOTIDE SEQUENCE [LARGE SCALE GENOMIC DNA]</scope>
    <source>
        <strain evidence="2 3">DSM 45610</strain>
    </source>
</reference>
<feature type="region of interest" description="Disordered" evidence="1">
    <location>
        <begin position="1"/>
        <end position="26"/>
    </location>
</feature>
<protein>
    <submittedName>
        <fullName evidence="2">Carboxypeptidase regulatory-like domain-containing protein</fullName>
    </submittedName>
</protein>
<dbReference type="InterPro" id="IPR008969">
    <property type="entry name" value="CarboxyPept-like_regulatory"/>
</dbReference>
<evidence type="ECO:0000313" key="3">
    <source>
        <dbReference type="Proteomes" id="UP000198534"/>
    </source>
</evidence>
<dbReference type="Pfam" id="PF13620">
    <property type="entry name" value="CarboxypepD_reg"/>
    <property type="match status" value="1"/>
</dbReference>
<keyword evidence="2" id="KW-0121">Carboxypeptidase</keyword>
<dbReference type="SUPFAM" id="SSF49464">
    <property type="entry name" value="Carboxypeptidase regulatory domain-like"/>
    <property type="match status" value="1"/>
</dbReference>
<proteinExistence type="predicted"/>
<name>A0A1H2T6D3_9BACL</name>
<dbReference type="Gene3D" id="2.60.40.1120">
    <property type="entry name" value="Carboxypeptidase-like, regulatory domain"/>
    <property type="match status" value="1"/>
</dbReference>
<dbReference type="GO" id="GO:0004180">
    <property type="term" value="F:carboxypeptidase activity"/>
    <property type="evidence" value="ECO:0007669"/>
    <property type="project" value="UniProtKB-KW"/>
</dbReference>
<gene>
    <name evidence="2" type="ORF">SAMN05444487_10341</name>
</gene>
<evidence type="ECO:0000256" key="1">
    <source>
        <dbReference type="SAM" id="MobiDB-lite"/>
    </source>
</evidence>